<protein>
    <submittedName>
        <fullName evidence="1">Uncharacterized protein</fullName>
    </submittedName>
</protein>
<name>A0A4Q7E2R0_9CYAN</name>
<organism evidence="1 2">
    <name type="scientific">Leptolyngbya iicbica LK</name>
    <dbReference type="NCBI Taxonomy" id="2294035"/>
    <lineage>
        <taxon>Bacteria</taxon>
        <taxon>Bacillati</taxon>
        <taxon>Cyanobacteriota</taxon>
        <taxon>Cyanophyceae</taxon>
        <taxon>Leptolyngbyales</taxon>
        <taxon>Leptolyngbyaceae</taxon>
        <taxon>Leptolyngbya group</taxon>
        <taxon>Leptolyngbya</taxon>
        <taxon>Leptolyngbya iicbica</taxon>
    </lineage>
</organism>
<proteinExistence type="predicted"/>
<reference evidence="1 2" key="1">
    <citation type="submission" date="2018-11" db="EMBL/GenBank/DDBJ databases">
        <title>Whole genome sequencing of an environmental sample.</title>
        <authorList>
            <person name="Sarangi A.N."/>
            <person name="Singh D."/>
            <person name="Tripathy S."/>
        </authorList>
    </citation>
    <scope>NUCLEOTIDE SEQUENCE [LARGE SCALE GENOMIC DNA]</scope>
    <source>
        <strain evidence="1 2">Lakshadweep</strain>
    </source>
</reference>
<gene>
    <name evidence="1" type="ORF">DYY88_19465</name>
</gene>
<comment type="caution">
    <text evidence="1">The sequence shown here is derived from an EMBL/GenBank/DDBJ whole genome shotgun (WGS) entry which is preliminary data.</text>
</comment>
<dbReference type="EMBL" id="QVFV01000006">
    <property type="protein sequence ID" value="RZM76072.1"/>
    <property type="molecule type" value="Genomic_DNA"/>
</dbReference>
<keyword evidence="2" id="KW-1185">Reference proteome</keyword>
<dbReference type="AlphaFoldDB" id="A0A4Q7E2R0"/>
<accession>A0A4Q7E2R0</accession>
<evidence type="ECO:0000313" key="1">
    <source>
        <dbReference type="EMBL" id="RZM76072.1"/>
    </source>
</evidence>
<evidence type="ECO:0000313" key="2">
    <source>
        <dbReference type="Proteomes" id="UP000292459"/>
    </source>
</evidence>
<sequence>MKLIDVGSPPFHQQINKYSCTTRSLEELALATTTPRDRDAAWLNVEQGIKAVIESRKGDLSF</sequence>
<dbReference type="Proteomes" id="UP000292459">
    <property type="component" value="Unassembled WGS sequence"/>
</dbReference>
<dbReference type="RefSeq" id="WP_130199533.1">
    <property type="nucleotide sequence ID" value="NZ_QVFV01000006.1"/>
</dbReference>